<keyword evidence="2" id="KW-1185">Reference proteome</keyword>
<evidence type="ECO:0000313" key="1">
    <source>
        <dbReference type="EMBL" id="TNB95103.1"/>
    </source>
</evidence>
<comment type="caution">
    <text evidence="1">The sequence shown here is derived from an EMBL/GenBank/DDBJ whole genome shotgun (WGS) entry which is preliminary data.</text>
</comment>
<evidence type="ECO:0000313" key="2">
    <source>
        <dbReference type="Proteomes" id="UP000306272"/>
    </source>
</evidence>
<dbReference type="EMBL" id="VDDB01000012">
    <property type="protein sequence ID" value="TNB95103.1"/>
    <property type="molecule type" value="Genomic_DNA"/>
</dbReference>
<dbReference type="AlphaFoldDB" id="A0A5C4KX31"/>
<protein>
    <submittedName>
        <fullName evidence="1">Uncharacterized protein</fullName>
    </submittedName>
</protein>
<proteinExistence type="predicted"/>
<organism evidence="1 2">
    <name type="scientific">Pseudomonas jessenii</name>
    <dbReference type="NCBI Taxonomy" id="77298"/>
    <lineage>
        <taxon>Bacteria</taxon>
        <taxon>Pseudomonadati</taxon>
        <taxon>Pseudomonadota</taxon>
        <taxon>Gammaproteobacteria</taxon>
        <taxon>Pseudomonadales</taxon>
        <taxon>Pseudomonadaceae</taxon>
        <taxon>Pseudomonas</taxon>
    </lineage>
</organism>
<sequence>MKSYRKLISAIEAFDRWEQPWEFYESISSAPSLDTNDLEQLRRAWGTATEREGWLASKDFADGCSLADARLASGFPWLSNKARKQLVNGASYQWL</sequence>
<dbReference type="Proteomes" id="UP000306272">
    <property type="component" value="Unassembled WGS sequence"/>
</dbReference>
<accession>A0A5C4KX31</accession>
<reference evidence="1" key="1">
    <citation type="submission" date="2019-06" db="EMBL/GenBank/DDBJ databases">
        <title>Pseudomonas-derived Butenolides : (Bio)synthesis of Styrolides.</title>
        <authorList>
            <person name="Klapper M."/>
            <person name="Chowdhury S."/>
            <person name="Stallforth P."/>
        </authorList>
    </citation>
    <scope>NUCLEOTIDE SEQUENCE [LARGE SCALE GENOMIC DNA]</scope>
    <source>
        <strain evidence="1">EC-S101</strain>
    </source>
</reference>
<name>A0A5C4KX31_PSEJE</name>
<dbReference type="RefSeq" id="WP_139054722.1">
    <property type="nucleotide sequence ID" value="NZ_VDDB01000012.1"/>
</dbReference>
<gene>
    <name evidence="1" type="ORF">FHG55_14155</name>
</gene>